<dbReference type="AlphaFoldDB" id="A0A8E2E0D6"/>
<organism evidence="2 3">
    <name type="scientific">Lepidopterella palustris CBS 459.81</name>
    <dbReference type="NCBI Taxonomy" id="1314670"/>
    <lineage>
        <taxon>Eukaryota</taxon>
        <taxon>Fungi</taxon>
        <taxon>Dikarya</taxon>
        <taxon>Ascomycota</taxon>
        <taxon>Pezizomycotina</taxon>
        <taxon>Dothideomycetes</taxon>
        <taxon>Pleosporomycetidae</taxon>
        <taxon>Mytilinidiales</taxon>
        <taxon>Argynnaceae</taxon>
        <taxon>Lepidopterella</taxon>
    </lineage>
</organism>
<accession>A0A8E2E0D6</accession>
<sequence length="692" mass="78226">MFATSRLDSSSPESINGDLFQYTPLANKDEIRLLHLQPGALRDPLQCTISHEWLPDCICVFEHLLTRCTACLACKSAGNIPSYEAISYTWGSQTLVDEILCDNFQLPITANCAQVLRRVRDPHRPRVLWIDAICIDQTNIQERSNQVRFMHRIYRGASNVIICLGEASPDSDTAITILEEEGLQSKRRFFTDTLSSNEIEALQNLFRRSWFKRVWILQEVAWAWSAQVICGSRITPWDGSFRGNAYSWIAYHDSLRPFPYVMGFGPSVRDMARTDLGHFTPKKFFDQLCLARDCNATDPRDKIFALLPLFTALTQDPRLCVNYARSPTNVFTNVASYFLSTLGPSFLSQVFRGSPGSMSGLPTWVPDWTVPSILKPSELTGYSAGGPDFDAVALPRISHDITEDVLRVYAVHVDVISSVGLYNESWKLSVRSWMDVFLTELGGTDLPSMKERRKETSCRILHNGLRTHLSPPVSSSGNGGGWAPVTEKYKEVGGEDWEGQMLFLEFFGTVFGTLPIRAWARRFVSMEMLVQIVWETLMVHCEEGPKDSARIVDLVLQLPSATTKRALWRLGQIESSDVYNQSQLASIDALYAQEIVRSYNLVWAEMGKLARKSSHRCLRRKYFVSRNDRLSGLATIDAQIGDEIFVIRGGPLCYILRPMDGYYTFVGDCYVQGYMDGQADSASTRWETIEVR</sequence>
<name>A0A8E2E0D6_9PEZI</name>
<dbReference type="PANTHER" id="PTHR24148:SF73">
    <property type="entry name" value="HET DOMAIN PROTEIN (AFU_ORTHOLOGUE AFUA_8G01020)"/>
    <property type="match status" value="1"/>
</dbReference>
<reference evidence="2 3" key="1">
    <citation type="journal article" date="2016" name="Nat. Commun.">
        <title>Ectomycorrhizal ecology is imprinted in the genome of the dominant symbiotic fungus Cenococcum geophilum.</title>
        <authorList>
            <consortium name="DOE Joint Genome Institute"/>
            <person name="Peter M."/>
            <person name="Kohler A."/>
            <person name="Ohm R.A."/>
            <person name="Kuo A."/>
            <person name="Krutzmann J."/>
            <person name="Morin E."/>
            <person name="Arend M."/>
            <person name="Barry K.W."/>
            <person name="Binder M."/>
            <person name="Choi C."/>
            <person name="Clum A."/>
            <person name="Copeland A."/>
            <person name="Grisel N."/>
            <person name="Haridas S."/>
            <person name="Kipfer T."/>
            <person name="LaButti K."/>
            <person name="Lindquist E."/>
            <person name="Lipzen A."/>
            <person name="Maire R."/>
            <person name="Meier B."/>
            <person name="Mihaltcheva S."/>
            <person name="Molinier V."/>
            <person name="Murat C."/>
            <person name="Poggeler S."/>
            <person name="Quandt C.A."/>
            <person name="Sperisen C."/>
            <person name="Tritt A."/>
            <person name="Tisserant E."/>
            <person name="Crous P.W."/>
            <person name="Henrissat B."/>
            <person name="Nehls U."/>
            <person name="Egli S."/>
            <person name="Spatafora J.W."/>
            <person name="Grigoriev I.V."/>
            <person name="Martin F.M."/>
        </authorList>
    </citation>
    <scope>NUCLEOTIDE SEQUENCE [LARGE SCALE GENOMIC DNA]</scope>
    <source>
        <strain evidence="2 3">CBS 459.81</strain>
    </source>
</reference>
<feature type="domain" description="Heterokaryon incompatibility" evidence="1">
    <location>
        <begin position="83"/>
        <end position="219"/>
    </location>
</feature>
<protein>
    <submittedName>
        <fullName evidence="2">HET-domain-containing protein</fullName>
    </submittedName>
</protein>
<gene>
    <name evidence="2" type="ORF">K432DRAFT_386549</name>
</gene>
<dbReference type="Proteomes" id="UP000250266">
    <property type="component" value="Unassembled WGS sequence"/>
</dbReference>
<keyword evidence="3" id="KW-1185">Reference proteome</keyword>
<dbReference type="EMBL" id="KV745399">
    <property type="protein sequence ID" value="OCK74878.1"/>
    <property type="molecule type" value="Genomic_DNA"/>
</dbReference>
<evidence type="ECO:0000313" key="3">
    <source>
        <dbReference type="Proteomes" id="UP000250266"/>
    </source>
</evidence>
<dbReference type="OrthoDB" id="3548654at2759"/>
<dbReference type="Pfam" id="PF06985">
    <property type="entry name" value="HET"/>
    <property type="match status" value="1"/>
</dbReference>
<proteinExistence type="predicted"/>
<evidence type="ECO:0000313" key="2">
    <source>
        <dbReference type="EMBL" id="OCK74878.1"/>
    </source>
</evidence>
<evidence type="ECO:0000259" key="1">
    <source>
        <dbReference type="Pfam" id="PF06985"/>
    </source>
</evidence>
<dbReference type="InterPro" id="IPR052895">
    <property type="entry name" value="HetReg/Transcr_Mod"/>
</dbReference>
<dbReference type="Pfam" id="PF26639">
    <property type="entry name" value="Het-6_barrel"/>
    <property type="match status" value="1"/>
</dbReference>
<dbReference type="InterPro" id="IPR010730">
    <property type="entry name" value="HET"/>
</dbReference>
<dbReference type="PANTHER" id="PTHR24148">
    <property type="entry name" value="ANKYRIN REPEAT DOMAIN-CONTAINING PROTEIN 39 HOMOLOG-RELATED"/>
    <property type="match status" value="1"/>
</dbReference>